<evidence type="ECO:0000313" key="2">
    <source>
        <dbReference type="Proteomes" id="UP000001067"/>
    </source>
</evidence>
<gene>
    <name evidence="1" type="ORF">PTT_09976</name>
</gene>
<proteinExistence type="predicted"/>
<dbReference type="EMBL" id="GL534143">
    <property type="protein sequence ID" value="EFQ92839.1"/>
    <property type="molecule type" value="Genomic_DNA"/>
</dbReference>
<dbReference type="OrthoDB" id="10248475at2759"/>
<dbReference type="GO" id="GO:0008270">
    <property type="term" value="F:zinc ion binding"/>
    <property type="evidence" value="ECO:0007669"/>
    <property type="project" value="InterPro"/>
</dbReference>
<keyword evidence="2" id="KW-1185">Reference proteome</keyword>
<reference evidence="1 2" key="1">
    <citation type="journal article" date="2010" name="Genome Biol.">
        <title>A first genome assembly of the barley fungal pathogen Pyrenophora teres f. teres.</title>
        <authorList>
            <person name="Ellwood S.R."/>
            <person name="Liu Z."/>
            <person name="Syme R.A."/>
            <person name="Lai Z."/>
            <person name="Hane J.K."/>
            <person name="Keiper F."/>
            <person name="Moffat C.S."/>
            <person name="Oliver R.P."/>
            <person name="Friesen T.L."/>
        </authorList>
    </citation>
    <scope>NUCLEOTIDE SEQUENCE [LARGE SCALE GENOMIC DNA]</scope>
    <source>
        <strain evidence="1 2">0-1</strain>
    </source>
</reference>
<dbReference type="HOGENOM" id="CLU_1066140_0_0_1"/>
<dbReference type="AlphaFoldDB" id="E3RN60"/>
<dbReference type="Gene3D" id="3.40.1050.10">
    <property type="entry name" value="Carbonic anhydrase"/>
    <property type="match status" value="1"/>
</dbReference>
<evidence type="ECO:0000313" key="1">
    <source>
        <dbReference type="EMBL" id="EFQ92839.1"/>
    </source>
</evidence>
<dbReference type="STRING" id="861557.E3RN60"/>
<name>E3RN60_PYRTT</name>
<dbReference type="InterPro" id="IPR036874">
    <property type="entry name" value="Carbonic_anhydrase_sf"/>
</dbReference>
<organism evidence="2">
    <name type="scientific">Pyrenophora teres f. teres (strain 0-1)</name>
    <name type="common">Barley net blotch fungus</name>
    <name type="synonym">Drechslera teres f. teres</name>
    <dbReference type="NCBI Taxonomy" id="861557"/>
    <lineage>
        <taxon>Eukaryota</taxon>
        <taxon>Fungi</taxon>
        <taxon>Dikarya</taxon>
        <taxon>Ascomycota</taxon>
        <taxon>Pezizomycotina</taxon>
        <taxon>Dothideomycetes</taxon>
        <taxon>Pleosporomycetidae</taxon>
        <taxon>Pleosporales</taxon>
        <taxon>Pleosporineae</taxon>
        <taxon>Pleosporaceae</taxon>
        <taxon>Pyrenophora</taxon>
    </lineage>
</organism>
<protein>
    <submittedName>
        <fullName evidence="1">Uncharacterized protein</fullName>
    </submittedName>
</protein>
<dbReference type="Proteomes" id="UP000001067">
    <property type="component" value="Unassembled WGS sequence"/>
</dbReference>
<sequence length="261" mass="29951">MTFDNETARAVVLKKRGEIAAQEVEKMDFQSFRDLEIQLKKDVQWLRIKAIEENIRFSGWIYEVETGRTKRVLTLTEHNVLAGQSFKYVDYLQIVESRLEDNRDCGGRYAEEWDPESAQMWAHCFYLLADIVSQAANIQHLSVASLEGHEITFWGHILPGHHGVTVFAPHAFRKLQTLHVALDNLDVPDYITRPVSFYRISSVMTSVPRLSNLRASGFMNFDMPSGKPSEGSYQRVQHLEIIETPAYFRTVGRMVLACKAL</sequence>
<dbReference type="KEGG" id="pte:PTT_09976"/>
<dbReference type="GO" id="GO:0004089">
    <property type="term" value="F:carbonate dehydratase activity"/>
    <property type="evidence" value="ECO:0007669"/>
    <property type="project" value="InterPro"/>
</dbReference>
<accession>E3RN60</accession>